<dbReference type="InterPro" id="IPR003010">
    <property type="entry name" value="C-N_Hydrolase"/>
</dbReference>
<keyword evidence="3" id="KW-0378">Hydrolase</keyword>
<dbReference type="EMBL" id="PDCN02000022">
    <property type="protein sequence ID" value="PIB73936.1"/>
    <property type="molecule type" value="Genomic_DNA"/>
</dbReference>
<dbReference type="PROSITE" id="PS01227">
    <property type="entry name" value="UPF0012"/>
    <property type="match status" value="1"/>
</dbReference>
<dbReference type="InterPro" id="IPR001110">
    <property type="entry name" value="UPF0012_CS"/>
</dbReference>
<protein>
    <submittedName>
        <fullName evidence="3">Carbon-nitrogen hydrolase</fullName>
    </submittedName>
</protein>
<comment type="similarity">
    <text evidence="1">Belongs to the carbon-nitrogen hydrolase superfamily. NIT1/NIT2 family.</text>
</comment>
<gene>
    <name evidence="3" type="ORF">CQY22_015055</name>
</gene>
<sequence>MVSTTKADSRAEQSARGTAIRIAVAQRIPPQDDDVSPIQDLVTTAVQASGAELLVVPELFPIGVRQHYADLKTLAESAERWAELVGAVATTAHMAIVAGYPELAADGSVYDSVMFVDEFGRMRANYRKLHLFGDELPAFTPGNAPPPVFDWHGWRVGLAICYDIEFPETGRMLADQGADLVCVPAGNPVGYREVPTVLVPARACENQMFVAYANYCDFDGTADYDGHSIVVGPNGAILAEADSTTAQILWAELNPAALGVARSKNSHLTDRRFRIYMAGAPRYYIDADSDTTDARRAAAIESQASSSLAQP</sequence>
<evidence type="ECO:0000313" key="4">
    <source>
        <dbReference type="Proteomes" id="UP000230551"/>
    </source>
</evidence>
<dbReference type="AlphaFoldDB" id="A0A2G5P6N7"/>
<name>A0A2G5P6N7_9MYCO</name>
<reference evidence="3" key="1">
    <citation type="journal article" date="2017" name="Infect. Genet. Evol.">
        <title>The new phylogeny of the genus Mycobacterium: The old and the news.</title>
        <authorList>
            <person name="Tortoli E."/>
            <person name="Fedrizzi T."/>
            <person name="Meehan C.J."/>
            <person name="Trovato A."/>
            <person name="Grottola A."/>
            <person name="Giacobazzi E."/>
            <person name="Serpini G.F."/>
            <person name="Tagliazucchi S."/>
            <person name="Fabio A."/>
            <person name="Bettua C."/>
            <person name="Bertorelli R."/>
            <person name="Frascaro F."/>
            <person name="De Sanctis V."/>
            <person name="Pecorari M."/>
            <person name="Jousson O."/>
            <person name="Segata N."/>
            <person name="Cirillo D.M."/>
        </authorList>
    </citation>
    <scope>NUCLEOTIDE SEQUENCE [LARGE SCALE GENOMIC DNA]</scope>
    <source>
        <strain evidence="3">CIP1034565</strain>
    </source>
</reference>
<dbReference type="PANTHER" id="PTHR23088">
    <property type="entry name" value="NITRILASE-RELATED"/>
    <property type="match status" value="1"/>
</dbReference>
<organism evidence="3 4">
    <name type="scientific">Mycolicibacterium brumae</name>
    <dbReference type="NCBI Taxonomy" id="85968"/>
    <lineage>
        <taxon>Bacteria</taxon>
        <taxon>Bacillati</taxon>
        <taxon>Actinomycetota</taxon>
        <taxon>Actinomycetes</taxon>
        <taxon>Mycobacteriales</taxon>
        <taxon>Mycobacteriaceae</taxon>
        <taxon>Mycolicibacterium</taxon>
    </lineage>
</organism>
<evidence type="ECO:0000313" key="3">
    <source>
        <dbReference type="EMBL" id="PIB73936.1"/>
    </source>
</evidence>
<accession>A0A2G5P6N7</accession>
<dbReference type="Pfam" id="PF00795">
    <property type="entry name" value="CN_hydrolase"/>
    <property type="match status" value="1"/>
</dbReference>
<dbReference type="STRING" id="85968.GCA_900073015_02564"/>
<evidence type="ECO:0000259" key="2">
    <source>
        <dbReference type="PROSITE" id="PS50263"/>
    </source>
</evidence>
<dbReference type="OrthoDB" id="4008466at2"/>
<feature type="domain" description="CN hydrolase" evidence="2">
    <location>
        <begin position="20"/>
        <end position="255"/>
    </location>
</feature>
<evidence type="ECO:0000256" key="1">
    <source>
        <dbReference type="ARBA" id="ARBA00010613"/>
    </source>
</evidence>
<dbReference type="SUPFAM" id="SSF56317">
    <property type="entry name" value="Carbon-nitrogen hydrolase"/>
    <property type="match status" value="1"/>
</dbReference>
<dbReference type="InterPro" id="IPR036526">
    <property type="entry name" value="C-N_Hydrolase_sf"/>
</dbReference>
<dbReference type="Gene3D" id="3.60.110.10">
    <property type="entry name" value="Carbon-nitrogen hydrolase"/>
    <property type="match status" value="1"/>
</dbReference>
<proteinExistence type="inferred from homology"/>
<dbReference type="RefSeq" id="WP_090589510.1">
    <property type="nucleotide sequence ID" value="NZ_CP104302.1"/>
</dbReference>
<dbReference type="GO" id="GO:0016787">
    <property type="term" value="F:hydrolase activity"/>
    <property type="evidence" value="ECO:0007669"/>
    <property type="project" value="UniProtKB-KW"/>
</dbReference>
<comment type="caution">
    <text evidence="3">The sequence shown here is derived from an EMBL/GenBank/DDBJ whole genome shotgun (WGS) entry which is preliminary data.</text>
</comment>
<dbReference type="PROSITE" id="PS50263">
    <property type="entry name" value="CN_HYDROLASE"/>
    <property type="match status" value="1"/>
</dbReference>
<dbReference type="PANTHER" id="PTHR23088:SF27">
    <property type="entry name" value="DEAMINATED GLUTATHIONE AMIDASE"/>
    <property type="match status" value="1"/>
</dbReference>
<keyword evidence="4" id="KW-1185">Reference proteome</keyword>
<dbReference type="Proteomes" id="UP000230551">
    <property type="component" value="Unassembled WGS sequence"/>
</dbReference>